<comment type="caution">
    <text evidence="7">The sequence shown here is derived from an EMBL/GenBank/DDBJ whole genome shotgun (WGS) entry which is preliminary data.</text>
</comment>
<evidence type="ECO:0000256" key="4">
    <source>
        <dbReference type="PROSITE-ProRule" id="PRU01248"/>
    </source>
</evidence>
<dbReference type="PROSITE" id="PS51900">
    <property type="entry name" value="CB"/>
    <property type="match status" value="1"/>
</dbReference>
<dbReference type="Gene3D" id="1.10.150.130">
    <property type="match status" value="1"/>
</dbReference>
<proteinExistence type="predicted"/>
<dbReference type="InterPro" id="IPR011010">
    <property type="entry name" value="DNA_brk_join_enz"/>
</dbReference>
<sequence>MVKKRNPNGSGTVTKRKDGRYQAAVYVPQPDGTRARKYVYGSTWLECDEKRQELVRRDRQNIPTPTRSAKLSEWLPYWLEHFIKPNRKRTTFDKYEMHIRLHLLPVLGSKTLEGVGTADVRRLIATVTKKVSVASAKESHLVLRTALSAAVRDELITRNVAKLVQAPRVQYRETRPWSLDDTLLFLEGARSDALYSAFVLAVALGLRRGEILGLRWQDVDLEGRTLMVRQQLQRVDGELYADTPKSRRTRVIPLPLMCVAPLRWQRLRQAEQRRQRLAAGRDWLASDFVFTTSTGRPVEPRNLSRSFTRISAAEALPPVRLHDTRHGCATLLAAAGVQPRDLMAILGHSQIAVTMEIYAHVVQDNQREAMSHMDRLLKRRHPGR</sequence>
<dbReference type="GO" id="GO:0003677">
    <property type="term" value="F:DNA binding"/>
    <property type="evidence" value="ECO:0007669"/>
    <property type="project" value="UniProtKB-UniRule"/>
</dbReference>
<dbReference type="InterPro" id="IPR002104">
    <property type="entry name" value="Integrase_catalytic"/>
</dbReference>
<dbReference type="Pfam" id="PF00589">
    <property type="entry name" value="Phage_integrase"/>
    <property type="match status" value="1"/>
</dbReference>
<dbReference type="OrthoDB" id="3175606at2"/>
<dbReference type="PANTHER" id="PTHR30349">
    <property type="entry name" value="PHAGE INTEGRASE-RELATED"/>
    <property type="match status" value="1"/>
</dbReference>
<dbReference type="GO" id="GO:0006310">
    <property type="term" value="P:DNA recombination"/>
    <property type="evidence" value="ECO:0007669"/>
    <property type="project" value="UniProtKB-KW"/>
</dbReference>
<evidence type="ECO:0000313" key="8">
    <source>
        <dbReference type="Proteomes" id="UP000032066"/>
    </source>
</evidence>
<dbReference type="InterPro" id="IPR004107">
    <property type="entry name" value="Integrase_SAM-like_N"/>
</dbReference>
<dbReference type="GO" id="GO:0015074">
    <property type="term" value="P:DNA integration"/>
    <property type="evidence" value="ECO:0007669"/>
    <property type="project" value="UniProtKB-KW"/>
</dbReference>
<dbReference type="RefSeq" id="WP_043914912.1">
    <property type="nucleotide sequence ID" value="NZ_JXZB01000004.1"/>
</dbReference>
<evidence type="ECO:0000313" key="7">
    <source>
        <dbReference type="EMBL" id="KIQ62697.1"/>
    </source>
</evidence>
<accession>A0A0D0PQQ9</accession>
<dbReference type="InterPro" id="IPR050090">
    <property type="entry name" value="Tyrosine_recombinase_XerCD"/>
</dbReference>
<keyword evidence="2 4" id="KW-0238">DNA-binding</keyword>
<feature type="domain" description="Tyr recombinase" evidence="5">
    <location>
        <begin position="172"/>
        <end position="371"/>
    </location>
</feature>
<protein>
    <submittedName>
        <fullName evidence="7">Integrase</fullName>
    </submittedName>
</protein>
<dbReference type="SUPFAM" id="SSF56349">
    <property type="entry name" value="DNA breaking-rejoining enzymes"/>
    <property type="match status" value="1"/>
</dbReference>
<dbReference type="InterPro" id="IPR010998">
    <property type="entry name" value="Integrase_recombinase_N"/>
</dbReference>
<evidence type="ECO:0000256" key="1">
    <source>
        <dbReference type="ARBA" id="ARBA00022908"/>
    </source>
</evidence>
<keyword evidence="1" id="KW-0229">DNA integration</keyword>
<dbReference type="AlphaFoldDB" id="A0A0D0PQQ9"/>
<dbReference type="InterPro" id="IPR013762">
    <property type="entry name" value="Integrase-like_cat_sf"/>
</dbReference>
<dbReference type="Pfam" id="PF14659">
    <property type="entry name" value="Phage_int_SAM_3"/>
    <property type="match status" value="1"/>
</dbReference>
<evidence type="ECO:0000256" key="2">
    <source>
        <dbReference type="ARBA" id="ARBA00023125"/>
    </source>
</evidence>
<keyword evidence="3" id="KW-0233">DNA recombination</keyword>
<dbReference type="CDD" id="cd01189">
    <property type="entry name" value="INT_ICEBs1_C_like"/>
    <property type="match status" value="1"/>
</dbReference>
<gene>
    <name evidence="7" type="ORF">TR51_27420</name>
</gene>
<reference evidence="7 8" key="1">
    <citation type="submission" date="2015-02" db="EMBL/GenBank/DDBJ databases">
        <title>Draft genome sequence of Kitasatospora griseola MF730-N6, a bafilomycin, terpentecin and satosporin producer.</title>
        <authorList>
            <person name="Arens J.C."/>
            <person name="Haltli B."/>
            <person name="Kerr R.G."/>
        </authorList>
    </citation>
    <scope>NUCLEOTIDE SEQUENCE [LARGE SCALE GENOMIC DNA]</scope>
    <source>
        <strain evidence="7 8">MF730-N6</strain>
    </source>
</reference>
<evidence type="ECO:0000259" key="6">
    <source>
        <dbReference type="PROSITE" id="PS51900"/>
    </source>
</evidence>
<dbReference type="Proteomes" id="UP000032066">
    <property type="component" value="Unassembled WGS sequence"/>
</dbReference>
<organism evidence="7 8">
    <name type="scientific">Kitasatospora griseola</name>
    <name type="common">Streptomyces griseolosporeus</name>
    <dbReference type="NCBI Taxonomy" id="2064"/>
    <lineage>
        <taxon>Bacteria</taxon>
        <taxon>Bacillati</taxon>
        <taxon>Actinomycetota</taxon>
        <taxon>Actinomycetes</taxon>
        <taxon>Kitasatosporales</taxon>
        <taxon>Streptomycetaceae</taxon>
        <taxon>Kitasatospora</taxon>
    </lineage>
</organism>
<dbReference type="EMBL" id="JXZB01000004">
    <property type="protein sequence ID" value="KIQ62697.1"/>
    <property type="molecule type" value="Genomic_DNA"/>
</dbReference>
<dbReference type="InterPro" id="IPR044068">
    <property type="entry name" value="CB"/>
</dbReference>
<dbReference type="Gene3D" id="1.10.443.10">
    <property type="entry name" value="Intergrase catalytic core"/>
    <property type="match status" value="1"/>
</dbReference>
<evidence type="ECO:0000256" key="3">
    <source>
        <dbReference type="ARBA" id="ARBA00023172"/>
    </source>
</evidence>
<evidence type="ECO:0000259" key="5">
    <source>
        <dbReference type="PROSITE" id="PS51898"/>
    </source>
</evidence>
<name>A0A0D0PQQ9_KITGR</name>
<dbReference type="STRING" id="2064.TR51_27420"/>
<dbReference type="PATRIC" id="fig|2064.6.peg.5822"/>
<dbReference type="PANTHER" id="PTHR30349:SF91">
    <property type="entry name" value="INTA PROTEIN"/>
    <property type="match status" value="1"/>
</dbReference>
<dbReference type="PROSITE" id="PS51898">
    <property type="entry name" value="TYR_RECOMBINASE"/>
    <property type="match status" value="1"/>
</dbReference>
<keyword evidence="8" id="KW-1185">Reference proteome</keyword>
<feature type="domain" description="Core-binding (CB)" evidence="6">
    <location>
        <begin position="69"/>
        <end position="151"/>
    </location>
</feature>